<evidence type="ECO:0000313" key="1">
    <source>
        <dbReference type="EMBL" id="MCF2497533.1"/>
    </source>
</evidence>
<comment type="caution">
    <text evidence="1">The sequence shown here is derived from an EMBL/GenBank/DDBJ whole genome shotgun (WGS) entry which is preliminary data.</text>
</comment>
<proteinExistence type="predicted"/>
<protein>
    <submittedName>
        <fullName evidence="1">DUF3891 family protein</fullName>
    </submittedName>
</protein>
<reference evidence="1" key="1">
    <citation type="submission" date="2022-01" db="EMBL/GenBank/DDBJ databases">
        <title>Novel species in genus Dyadobacter.</title>
        <authorList>
            <person name="Ma C."/>
        </authorList>
    </citation>
    <scope>NUCLEOTIDE SEQUENCE</scope>
    <source>
        <strain evidence="1">CY357</strain>
    </source>
</reference>
<name>A0A9X1Q957_9BACT</name>
<dbReference type="Pfam" id="PF13030">
    <property type="entry name" value="DUF3891"/>
    <property type="match status" value="1"/>
</dbReference>
<accession>A0A9X1Q957</accession>
<dbReference type="EMBL" id="JAKFFV010000003">
    <property type="protein sequence ID" value="MCF2497533.1"/>
    <property type="molecule type" value="Genomic_DNA"/>
</dbReference>
<dbReference type="InterPro" id="IPR024992">
    <property type="entry name" value="DUF3891"/>
</dbReference>
<evidence type="ECO:0000313" key="2">
    <source>
        <dbReference type="Proteomes" id="UP001139411"/>
    </source>
</evidence>
<organism evidence="1 2">
    <name type="scientific">Dyadobacter chenhuakuii</name>
    <dbReference type="NCBI Taxonomy" id="2909339"/>
    <lineage>
        <taxon>Bacteria</taxon>
        <taxon>Pseudomonadati</taxon>
        <taxon>Bacteroidota</taxon>
        <taxon>Cytophagia</taxon>
        <taxon>Cytophagales</taxon>
        <taxon>Spirosomataceae</taxon>
        <taxon>Dyadobacter</taxon>
    </lineage>
</organism>
<gene>
    <name evidence="1" type="ORF">L0661_04400</name>
</gene>
<dbReference type="RefSeq" id="WP_235176960.1">
    <property type="nucleotide sequence ID" value="NZ_JAKFFV010000003.1"/>
</dbReference>
<dbReference type="AlphaFoldDB" id="A0A9X1Q957"/>
<sequence length="241" mass="28377">MIVNYQENGWQIISQRAHGLLSGQICFHWKQDLRPERWLETIIATTEHDDAFNEFVNDNMLLNENGGPVNFKMRKFDEDKCEELLQLALSKSRFIALLTSQHLQFLYEKETDKKSTAYCAKLKKWDQKWLKETQLDEKEIKTAYAILEWCDAFSLLLCQNLVPPEGRKIEISAGPDQQNYELWSPAENELSVTPWPFDVDSFQINFESKTMTQLQFSNVEEFREKLKDAPLTFHTYMIAKH</sequence>
<dbReference type="Proteomes" id="UP001139411">
    <property type="component" value="Unassembled WGS sequence"/>
</dbReference>